<dbReference type="AlphaFoldDB" id="A0A365XSC9"/>
<proteinExistence type="inferred from homology"/>
<dbReference type="InterPro" id="IPR058624">
    <property type="entry name" value="MdtA-like_HH"/>
</dbReference>
<keyword evidence="8" id="KW-1185">Reference proteome</keyword>
<feature type="domain" description="Multidrug resistance protein MdtA-like C-terminal permuted SH3" evidence="6">
    <location>
        <begin position="309"/>
        <end position="370"/>
    </location>
</feature>
<dbReference type="PANTHER" id="PTHR30158:SF23">
    <property type="entry name" value="MULTIDRUG RESISTANCE PROTEIN MEXA"/>
    <property type="match status" value="1"/>
</dbReference>
<dbReference type="Pfam" id="PF25944">
    <property type="entry name" value="Beta-barrel_RND"/>
    <property type="match status" value="1"/>
</dbReference>
<dbReference type="Pfam" id="PF25917">
    <property type="entry name" value="BSH_RND"/>
    <property type="match status" value="1"/>
</dbReference>
<evidence type="ECO:0000259" key="6">
    <source>
        <dbReference type="Pfam" id="PF25967"/>
    </source>
</evidence>
<comment type="subcellular location">
    <subcellularLocation>
        <location evidence="1">Cell envelope</location>
    </subcellularLocation>
</comment>
<evidence type="ECO:0000313" key="8">
    <source>
        <dbReference type="Proteomes" id="UP000253410"/>
    </source>
</evidence>
<dbReference type="Gene3D" id="2.40.50.100">
    <property type="match status" value="1"/>
</dbReference>
<dbReference type="InterPro" id="IPR058625">
    <property type="entry name" value="MdtA-like_BSH"/>
</dbReference>
<dbReference type="RefSeq" id="WP_113618019.1">
    <property type="nucleotide sequence ID" value="NZ_QFFJ01000002.1"/>
</dbReference>
<dbReference type="OrthoDB" id="9801814at2"/>
<dbReference type="GO" id="GO:0030313">
    <property type="term" value="C:cell envelope"/>
    <property type="evidence" value="ECO:0007669"/>
    <property type="project" value="UniProtKB-SubCell"/>
</dbReference>
<evidence type="ECO:0000256" key="2">
    <source>
        <dbReference type="ARBA" id="ARBA00009477"/>
    </source>
</evidence>
<dbReference type="PROSITE" id="PS51257">
    <property type="entry name" value="PROKAR_LIPOPROTEIN"/>
    <property type="match status" value="1"/>
</dbReference>
<comment type="caution">
    <text evidence="7">The sequence shown here is derived from an EMBL/GenBank/DDBJ whole genome shotgun (WGS) entry which is preliminary data.</text>
</comment>
<dbReference type="SUPFAM" id="SSF111369">
    <property type="entry name" value="HlyD-like secretion proteins"/>
    <property type="match status" value="1"/>
</dbReference>
<name>A0A365XSC9_9BACT</name>
<accession>A0A365XSC9</accession>
<dbReference type="GO" id="GO:0046677">
    <property type="term" value="P:response to antibiotic"/>
    <property type="evidence" value="ECO:0007669"/>
    <property type="project" value="TreeGrafter"/>
</dbReference>
<evidence type="ECO:0000259" key="5">
    <source>
        <dbReference type="Pfam" id="PF25944"/>
    </source>
</evidence>
<dbReference type="GO" id="GO:0022857">
    <property type="term" value="F:transmembrane transporter activity"/>
    <property type="evidence" value="ECO:0007669"/>
    <property type="project" value="InterPro"/>
</dbReference>
<feature type="domain" description="Multidrug resistance protein MdtA-like barrel-sandwich hybrid" evidence="4">
    <location>
        <begin position="70"/>
        <end position="210"/>
    </location>
</feature>
<dbReference type="Pfam" id="PF25876">
    <property type="entry name" value="HH_MFP_RND"/>
    <property type="match status" value="1"/>
</dbReference>
<dbReference type="InterPro" id="IPR006143">
    <property type="entry name" value="RND_pump_MFP"/>
</dbReference>
<evidence type="ECO:0000313" key="7">
    <source>
        <dbReference type="EMBL" id="RBL89276.1"/>
    </source>
</evidence>
<dbReference type="GO" id="GO:0005886">
    <property type="term" value="C:plasma membrane"/>
    <property type="evidence" value="ECO:0007669"/>
    <property type="project" value="TreeGrafter"/>
</dbReference>
<dbReference type="EMBL" id="QFFJ01000002">
    <property type="protein sequence ID" value="RBL89276.1"/>
    <property type="molecule type" value="Genomic_DNA"/>
</dbReference>
<protein>
    <submittedName>
        <fullName evidence="7">Efflux transporter periplasmic adaptor subunit</fullName>
    </submittedName>
</protein>
<dbReference type="NCBIfam" id="TIGR01730">
    <property type="entry name" value="RND_mfp"/>
    <property type="match status" value="1"/>
</dbReference>
<evidence type="ECO:0000256" key="1">
    <source>
        <dbReference type="ARBA" id="ARBA00004196"/>
    </source>
</evidence>
<dbReference type="InterPro" id="IPR058626">
    <property type="entry name" value="MdtA-like_b-barrel"/>
</dbReference>
<dbReference type="Proteomes" id="UP000253410">
    <property type="component" value="Unassembled WGS sequence"/>
</dbReference>
<sequence length="393" mass="42121">MKSKRSVFANLPAGLLYSVIILSVMSGCGTSSANQHQEGQQAAALPVLKLGAVPATTFREYSATLEGRTNVEIRPQVEGVLDKIFVDEGAYVKAGQPLFKINDRVYTELQSNANASLLAAKANLEKAQLEVDRLTPLVKNNVVSDVQLKTAQAAYQAAKAAVAQAQAQLGSAGINVGYTLISAPVSGYIGRIPYKVGALVGRAEPQPLTVLSDVNQMYAYFSMSEADFLKFKNETAGSSIAEKVKQLPAVELKLADNSIYTEKGKIETMEGQFDKTMGAISFRATFPNAAGLLRTGNTGKIRIPEQFSDAVVVPTEATYELQDKVMVFVVADSNKVAGVPITVSGKSGNYYFVEKGLKAGQRIVYSGLDRLQDGVVIAPQQMSLDSLLKVRPL</sequence>
<dbReference type="Gene3D" id="1.10.287.470">
    <property type="entry name" value="Helix hairpin bin"/>
    <property type="match status" value="1"/>
</dbReference>
<dbReference type="Gene3D" id="2.40.420.20">
    <property type="match status" value="1"/>
</dbReference>
<dbReference type="Gene3D" id="2.40.30.170">
    <property type="match status" value="1"/>
</dbReference>
<comment type="similarity">
    <text evidence="2">Belongs to the membrane fusion protein (MFP) (TC 8.A.1) family.</text>
</comment>
<dbReference type="PANTHER" id="PTHR30158">
    <property type="entry name" value="ACRA/E-RELATED COMPONENT OF DRUG EFFLUX TRANSPORTER"/>
    <property type="match status" value="1"/>
</dbReference>
<feature type="domain" description="Multidrug resistance protein MdtA-like alpha-helical hairpin" evidence="3">
    <location>
        <begin position="111"/>
        <end position="179"/>
    </location>
</feature>
<evidence type="ECO:0000259" key="4">
    <source>
        <dbReference type="Pfam" id="PF25917"/>
    </source>
</evidence>
<evidence type="ECO:0000259" key="3">
    <source>
        <dbReference type="Pfam" id="PF25876"/>
    </source>
</evidence>
<dbReference type="InterPro" id="IPR058627">
    <property type="entry name" value="MdtA-like_C"/>
</dbReference>
<feature type="domain" description="Multidrug resistance protein MdtA-like beta-barrel" evidence="5">
    <location>
        <begin position="217"/>
        <end position="305"/>
    </location>
</feature>
<reference evidence="7 8" key="1">
    <citation type="submission" date="2018-05" db="EMBL/GenBank/DDBJ databases">
        <title>Chitinophaga sp. K3CV102501T nov., isolated from isolated from a monsoon evergreen broad-leaved forest soil.</title>
        <authorList>
            <person name="Lv Y."/>
        </authorList>
    </citation>
    <scope>NUCLEOTIDE SEQUENCE [LARGE SCALE GENOMIC DNA]</scope>
    <source>
        <strain evidence="7 8">GDMCC 1.1325</strain>
    </source>
</reference>
<organism evidence="7 8">
    <name type="scientific">Chitinophaga flava</name>
    <dbReference type="NCBI Taxonomy" id="2259036"/>
    <lineage>
        <taxon>Bacteria</taxon>
        <taxon>Pseudomonadati</taxon>
        <taxon>Bacteroidota</taxon>
        <taxon>Chitinophagia</taxon>
        <taxon>Chitinophagales</taxon>
        <taxon>Chitinophagaceae</taxon>
        <taxon>Chitinophaga</taxon>
    </lineage>
</organism>
<dbReference type="Pfam" id="PF25967">
    <property type="entry name" value="RND-MFP_C"/>
    <property type="match status" value="1"/>
</dbReference>
<gene>
    <name evidence="7" type="ORF">DF182_22400</name>
</gene>